<gene>
    <name evidence="2" type="ORF">OF365_02200</name>
</gene>
<feature type="transmembrane region" description="Helical" evidence="1">
    <location>
        <begin position="513"/>
        <end position="531"/>
    </location>
</feature>
<dbReference type="RefSeq" id="WP_263817980.1">
    <property type="nucleotide sequence ID" value="NZ_JAOXHJ010000004.1"/>
</dbReference>
<evidence type="ECO:0000313" key="3">
    <source>
        <dbReference type="Proteomes" id="UP001207252"/>
    </source>
</evidence>
<accession>A0ABT3BPM0</accession>
<dbReference type="Proteomes" id="UP001207252">
    <property type="component" value="Unassembled WGS sequence"/>
</dbReference>
<comment type="caution">
    <text evidence="2">The sequence shown here is derived from an EMBL/GenBank/DDBJ whole genome shotgun (WGS) entry which is preliminary data.</text>
</comment>
<keyword evidence="1" id="KW-0812">Transmembrane</keyword>
<keyword evidence="1" id="KW-1133">Transmembrane helix</keyword>
<dbReference type="EMBL" id="JAOXHJ010000004">
    <property type="protein sequence ID" value="MCV3754177.1"/>
    <property type="molecule type" value="Genomic_DNA"/>
</dbReference>
<sequence>MRVKQLMKNNSRINKKALLWSGIGLIAAGSVAGVAAGSVYVQEHLKSTNGLDDKFITQTQWFSPTPVNHASNQQQHIAQLSKLDFHLLNAQSQIDGKIANFFYDYSLNGTYADLDYRYITKQEEKVAAKLALLRTFSTSNRLELQNISGLLGSTIHKTTKLNDQQFDEQDFLILNQKEAWLSLQNNSLTNSLELKIKVPTKDNQDFSLDTFDAQFKSVAGDAKTVASRDEILQNLSKDPKKLTKPENIWLLWANRDALIMKLNSLALLAYAHEQKNIVNQEIWDIIDGQYQIASSNDAERQYMSFVIGSKKPISDFLIDEKTLSYQKPVQEDQLLTLLQTFYTSQYYSPSNNQFNFNQPQGPTKLKDQEMFYSWNLKQLSLISPYVISIDYASFYHYFKADQQNQYHTKEFLISQKADHHTNSYFNNLVNFKKYFHNAYAYNDLLTAHNPLIAKKQYAQAFVKYVERASHLQTIHNHKLMTKLSNQQSILIGLSVIILLIGIIVSVLYKLAGLLNALLMFFSYVLALVFLIKFNTGFSAETYAALFVFNILNLFGLMQLNKGMQFFLQQGYSYKNALVKSLNDQWIKYFYLYMLMLFSGMVFMFFNDHTNQAFGTNVMIILFSYFLISYIVFLGILYLLAIVCAEKPNCHLYREYLAHALLINQQQFGVFVPKTNSRLQAFIEHMHHKAYLIATLVLIGLIIIIGMLVLGLVNRSHDFFANTLVRGYISEPTPIDAINTKLYPSVVGTQVINHTTEIIFDTQSATYVDDLDKISAQFHLVINLQNTAFWLQNARMSVYSYLIIFVIALCWGMIWLRITSALVIITTVFTFVSAGIGLVYITQIPINEYSLIGFNTFFILLLLFIFVYLGQIRMRINSKQIYQKRALKNLLTQASVENWVAYNIIYYVMLASLLILMFFLPVDLIMMNLIVFVSLAVMYPILANVMLKLNMATILLAQKIRLKTLNSHHNQQFGYDKYDEQEILNINKF</sequence>
<evidence type="ECO:0000256" key="1">
    <source>
        <dbReference type="SAM" id="Phobius"/>
    </source>
</evidence>
<name>A0ABT3BPM0_9BACT</name>
<reference evidence="2 3" key="1">
    <citation type="journal article" date="2020" name="Int. J. Syst. Evol. Microbiol.">
        <title>Ureaplasma miroungigenitalium sp. nov. isolated from northern elephant seals (Mirounga angustirostris) and Ureaplasma zalophigenitalium sp. nov. isolated from California sea lions (Zalophus californianus).</title>
        <authorList>
            <person name="Volokhov D.V."/>
            <person name="Gulland F.M."/>
            <person name="Gao Y."/>
            <person name="Chizhikov V.E."/>
        </authorList>
    </citation>
    <scope>NUCLEOTIDE SEQUENCE [LARGE SCALE GENOMIC DNA]</scope>
    <source>
        <strain evidence="2 3">CSL7644-GEN</strain>
    </source>
</reference>
<feature type="transmembrane region" description="Helical" evidence="1">
    <location>
        <begin position="588"/>
        <end position="605"/>
    </location>
</feature>
<feature type="transmembrane region" description="Helical" evidence="1">
    <location>
        <begin position="489"/>
        <end position="508"/>
    </location>
</feature>
<feature type="transmembrane region" description="Helical" evidence="1">
    <location>
        <begin position="848"/>
        <end position="868"/>
    </location>
</feature>
<proteinExistence type="predicted"/>
<evidence type="ECO:0000313" key="2">
    <source>
        <dbReference type="EMBL" id="MCV3754177.1"/>
    </source>
</evidence>
<feature type="transmembrane region" description="Helical" evidence="1">
    <location>
        <begin position="617"/>
        <end position="644"/>
    </location>
</feature>
<keyword evidence="3" id="KW-1185">Reference proteome</keyword>
<feature type="transmembrane region" description="Helical" evidence="1">
    <location>
        <begin position="822"/>
        <end position="842"/>
    </location>
</feature>
<feature type="transmembrane region" description="Helical" evidence="1">
    <location>
        <begin position="797"/>
        <end position="815"/>
    </location>
</feature>
<feature type="transmembrane region" description="Helical" evidence="1">
    <location>
        <begin position="543"/>
        <end position="567"/>
    </location>
</feature>
<dbReference type="SUPFAM" id="SSF82866">
    <property type="entry name" value="Multidrug efflux transporter AcrB transmembrane domain"/>
    <property type="match status" value="1"/>
</dbReference>
<organism evidence="2 3">
    <name type="scientific">Ureaplasma zalophigenitalium</name>
    <dbReference type="NCBI Taxonomy" id="907723"/>
    <lineage>
        <taxon>Bacteria</taxon>
        <taxon>Bacillati</taxon>
        <taxon>Mycoplasmatota</taxon>
        <taxon>Mycoplasmoidales</taxon>
        <taxon>Mycoplasmoidaceae</taxon>
        <taxon>Ureaplasma</taxon>
    </lineage>
</organism>
<feature type="transmembrane region" description="Helical" evidence="1">
    <location>
        <begin position="689"/>
        <end position="712"/>
    </location>
</feature>
<feature type="transmembrane region" description="Helical" evidence="1">
    <location>
        <begin position="898"/>
        <end position="918"/>
    </location>
</feature>
<evidence type="ECO:0008006" key="4">
    <source>
        <dbReference type="Google" id="ProtNLM"/>
    </source>
</evidence>
<protein>
    <recommendedName>
        <fullName evidence="4">Peptide transporter</fullName>
    </recommendedName>
</protein>
<keyword evidence="1" id="KW-0472">Membrane</keyword>
<feature type="transmembrane region" description="Helical" evidence="1">
    <location>
        <begin position="924"/>
        <end position="946"/>
    </location>
</feature>